<evidence type="ECO:0000256" key="5">
    <source>
        <dbReference type="ARBA" id="ARBA00022737"/>
    </source>
</evidence>
<dbReference type="EMBL" id="JASFZW010000011">
    <property type="protein sequence ID" value="KAK2076180.1"/>
    <property type="molecule type" value="Genomic_DNA"/>
</dbReference>
<comment type="similarity">
    <text evidence="2">Belongs to the ABC transporter superfamily. ABCB family. Multidrug resistance exporter (TC 3.A.1.201) subfamily.</text>
</comment>
<comment type="subunit">
    <text evidence="11">Interacts with 1-naphthylphthalamic acid (NPA).</text>
</comment>
<evidence type="ECO:0000313" key="17">
    <source>
        <dbReference type="Proteomes" id="UP001255856"/>
    </source>
</evidence>
<dbReference type="CDD" id="cd18578">
    <property type="entry name" value="ABC_6TM_Pgp_ABCB1_D2_like"/>
    <property type="match status" value="1"/>
</dbReference>
<dbReference type="GO" id="GO:0005524">
    <property type="term" value="F:ATP binding"/>
    <property type="evidence" value="ECO:0007669"/>
    <property type="project" value="UniProtKB-KW"/>
</dbReference>
<comment type="caution">
    <text evidence="16">The sequence shown here is derived from an EMBL/GenBank/DDBJ whole genome shotgun (WGS) entry which is preliminary data.</text>
</comment>
<proteinExistence type="inferred from homology"/>
<evidence type="ECO:0000256" key="1">
    <source>
        <dbReference type="ARBA" id="ARBA00004651"/>
    </source>
</evidence>
<dbReference type="InterPro" id="IPR003593">
    <property type="entry name" value="AAA+_ATPase"/>
</dbReference>
<feature type="transmembrane region" description="Helical" evidence="13">
    <location>
        <begin position="798"/>
        <end position="826"/>
    </location>
</feature>
<reference evidence="16" key="1">
    <citation type="submission" date="2021-01" db="EMBL/GenBank/DDBJ databases">
        <authorList>
            <person name="Eckstrom K.M.E."/>
        </authorList>
    </citation>
    <scope>NUCLEOTIDE SEQUENCE</scope>
    <source>
        <strain evidence="16">UVCC 0001</strain>
    </source>
</reference>
<dbReference type="GO" id="GO:0010329">
    <property type="term" value="F:auxin efflux transmembrane transporter activity"/>
    <property type="evidence" value="ECO:0007669"/>
    <property type="project" value="UniProtKB-ARBA"/>
</dbReference>
<evidence type="ECO:0000256" key="3">
    <source>
        <dbReference type="ARBA" id="ARBA00022448"/>
    </source>
</evidence>
<sequence>MSVDDIPAQPAGLAAPVADPQKPRSSDQAEAPSLEAKPATDSSAPSSGASKLEIKKLNYFQLYRYADRKDKFFILCGIAGAGLNGAGMPIFSIVFGNLINSFGLNIFDPNVLKDKVDSIVPQFIYIGIACFVGSCAQMFFWAYTAVRQTNRIRLLYLESVLRQDVGFFESETTSGELMQGLNEDCITIQQAIGDRMGRTLFNLFTAIIGIIVAFTRGWDMTLVMLAITPLLIVAGFLIATLVAKLTTRMNRAYAMANSLATQALSNIRTVYAFSGEPRSLESYKGALDEPVTVGIRQGAYAGFIVGFTNLVAFGAYALALWYGSTRIIAGAYTGGDVLNVLFAALIGGFALGQAAPNIQYFQQGSAAAARVFAVMDRKPRIDLDAAGDKLEVVEGHVTVDNVEFCYPARPDVRVLNGFCLEIPAGKTVALVGESGSGKSTIIGLLERFYDPNAGRVLLDSHDLRSLNLRWLRGQLSLVSQEPALFATTVRANIAYGRPGASDAEIEAAARAANAHRFIAALPAGYATHVGEKGIQMSGGQKQRIAIARAILKDPKVLLLDEATSALDARSEHVVQAALDKLMRRCTTVVVAHRLSTVVGADSIAVVRAGRVVEQGSHSQLVAAGGPYAALVAMQSASGGAAEEAAIVDDEDALDDDVVQSDSPLVAARFHSRSATEEDEHVAVVVQNRGVSFAEEDGDALRDIEEHNPHATAALEGALDQAPVRPFVPGADGAVAARGWARVFARKGKSGSGAYKRRVTYDTAFGGKSGSEPAPDQPPAEPTPKVSMLRIASLNRPEWPALALGMIGSGALGFMMPAFSIAFSSLISLFYTFDMDELRAGTRKWCLVFLGIGLGAMFFSVLQAYFFGLVGHRLGRRVRLLMMTALLRQEIGWYDREENNSGVLTSKLSTDALAVKGQFGDTMGLLVQNAVTFVGGYALAFSHGWQMTLVVTAVLPVIIVAAVIQNRLMIQAAGREDSAFAYSNQTANEAVVNIRTIAAFAMERDVTSLYSGQLEEPTLQARKRGASSGLGFGFSQFVLFGTYSLAFWYAGLLVSRGTNTLEEVLKVFFAIFLAAFGIAQAQMFFPDVAKGKAATERVFAIVDRASAIDASDESGDRIADCKGHVRLDSVTFAYPLRPQVPVFSNFSLDIPAGKTVALVGESGSGKSTIIGLLERFYDPAAGRVLLDNHDLRSLNLRWLRGIVGLVSQEPVLFTMTVADNIRYGRPDASMEEVVAAARAANAAKFIDRLPEGYHTLVGEGGIQLSGGQKQRIAIARAVIKDPKVLLLDEATSALDAESERVVQDALDRLMAGRTTVVVAHRLSTIRQAHSIAVVYKGVIVEQGSHDELMQAPQGAYARLVQHQLVAK</sequence>
<evidence type="ECO:0000256" key="6">
    <source>
        <dbReference type="ARBA" id="ARBA00022741"/>
    </source>
</evidence>
<evidence type="ECO:0000256" key="11">
    <source>
        <dbReference type="ARBA" id="ARBA00062948"/>
    </source>
</evidence>
<keyword evidence="10" id="KW-0325">Glycoprotein</keyword>
<keyword evidence="3" id="KW-0813">Transport</keyword>
<dbReference type="FunFam" id="3.40.50.300:FF:000066">
    <property type="entry name" value="ABC transporter B family member 1"/>
    <property type="match status" value="1"/>
</dbReference>
<dbReference type="GO" id="GO:0005886">
    <property type="term" value="C:plasma membrane"/>
    <property type="evidence" value="ECO:0007669"/>
    <property type="project" value="UniProtKB-SubCell"/>
</dbReference>
<evidence type="ECO:0000256" key="12">
    <source>
        <dbReference type="SAM" id="MobiDB-lite"/>
    </source>
</evidence>
<keyword evidence="7" id="KW-0067">ATP-binding</keyword>
<dbReference type="PROSITE" id="PS00211">
    <property type="entry name" value="ABC_TRANSPORTER_1"/>
    <property type="match status" value="2"/>
</dbReference>
<evidence type="ECO:0000256" key="4">
    <source>
        <dbReference type="ARBA" id="ARBA00022692"/>
    </source>
</evidence>
<dbReference type="GO" id="GO:0016887">
    <property type="term" value="F:ATP hydrolysis activity"/>
    <property type="evidence" value="ECO:0007669"/>
    <property type="project" value="InterPro"/>
</dbReference>
<dbReference type="PROSITE" id="PS50893">
    <property type="entry name" value="ABC_TRANSPORTER_2"/>
    <property type="match status" value="2"/>
</dbReference>
<keyword evidence="4 13" id="KW-0812">Transmembrane</keyword>
<feature type="domain" description="ABC transmembrane type-1" evidence="15">
    <location>
        <begin position="802"/>
        <end position="1089"/>
    </location>
</feature>
<dbReference type="PROSITE" id="PS50929">
    <property type="entry name" value="ABC_TM1F"/>
    <property type="match status" value="2"/>
</dbReference>
<evidence type="ECO:0000259" key="14">
    <source>
        <dbReference type="PROSITE" id="PS50893"/>
    </source>
</evidence>
<gene>
    <name evidence="16" type="ORF">QBZ16_001112</name>
</gene>
<keyword evidence="8 13" id="KW-1133">Transmembrane helix</keyword>
<dbReference type="Pfam" id="PF00005">
    <property type="entry name" value="ABC_tran"/>
    <property type="match status" value="2"/>
</dbReference>
<dbReference type="InterPro" id="IPR036640">
    <property type="entry name" value="ABC1_TM_sf"/>
</dbReference>
<evidence type="ECO:0000256" key="8">
    <source>
        <dbReference type="ARBA" id="ARBA00022989"/>
    </source>
</evidence>
<protein>
    <submittedName>
        <fullName evidence="16">Uncharacterized protein</fullName>
    </submittedName>
</protein>
<feature type="domain" description="ABC transporter" evidence="14">
    <location>
        <begin position="397"/>
        <end position="633"/>
    </location>
</feature>
<dbReference type="CDD" id="cd18577">
    <property type="entry name" value="ABC_6TM_Pgp_ABCB1_D1_like"/>
    <property type="match status" value="1"/>
</dbReference>
<evidence type="ECO:0000256" key="13">
    <source>
        <dbReference type="SAM" id="Phobius"/>
    </source>
</evidence>
<dbReference type="GO" id="GO:0005743">
    <property type="term" value="C:mitochondrial inner membrane"/>
    <property type="evidence" value="ECO:0007669"/>
    <property type="project" value="TreeGrafter"/>
</dbReference>
<dbReference type="InterPro" id="IPR027417">
    <property type="entry name" value="P-loop_NTPase"/>
</dbReference>
<feature type="transmembrane region" description="Helical" evidence="13">
    <location>
        <begin position="846"/>
        <end position="869"/>
    </location>
</feature>
<feature type="transmembrane region" description="Helical" evidence="13">
    <location>
        <begin position="299"/>
        <end position="321"/>
    </location>
</feature>
<dbReference type="PANTHER" id="PTHR43394">
    <property type="entry name" value="ATP-DEPENDENT PERMEASE MDL1, MITOCHONDRIAL"/>
    <property type="match status" value="1"/>
</dbReference>
<feature type="transmembrane region" description="Helical" evidence="13">
    <location>
        <begin position="946"/>
        <end position="963"/>
    </location>
</feature>
<feature type="transmembrane region" description="Helical" evidence="13">
    <location>
        <begin position="222"/>
        <end position="243"/>
    </location>
</feature>
<organism evidence="16 17">
    <name type="scientific">Prototheca wickerhamii</name>
    <dbReference type="NCBI Taxonomy" id="3111"/>
    <lineage>
        <taxon>Eukaryota</taxon>
        <taxon>Viridiplantae</taxon>
        <taxon>Chlorophyta</taxon>
        <taxon>core chlorophytes</taxon>
        <taxon>Trebouxiophyceae</taxon>
        <taxon>Chlorellales</taxon>
        <taxon>Chlorellaceae</taxon>
        <taxon>Prototheca</taxon>
    </lineage>
</organism>
<feature type="transmembrane region" description="Helical" evidence="13">
    <location>
        <begin position="1029"/>
        <end position="1051"/>
    </location>
</feature>
<dbReference type="Gene3D" id="3.40.50.300">
    <property type="entry name" value="P-loop containing nucleotide triphosphate hydrolases"/>
    <property type="match status" value="2"/>
</dbReference>
<dbReference type="SUPFAM" id="SSF90123">
    <property type="entry name" value="ABC transporter transmembrane region"/>
    <property type="match status" value="2"/>
</dbReference>
<dbReference type="InterPro" id="IPR011527">
    <property type="entry name" value="ABC1_TM_dom"/>
</dbReference>
<keyword evidence="5" id="KW-0677">Repeat</keyword>
<evidence type="ECO:0000256" key="9">
    <source>
        <dbReference type="ARBA" id="ARBA00023136"/>
    </source>
</evidence>
<feature type="transmembrane region" description="Helical" evidence="13">
    <location>
        <begin position="1063"/>
        <end position="1084"/>
    </location>
</feature>
<dbReference type="SUPFAM" id="SSF52540">
    <property type="entry name" value="P-loop containing nucleoside triphosphate hydrolases"/>
    <property type="match status" value="2"/>
</dbReference>
<keyword evidence="6" id="KW-0547">Nucleotide-binding</keyword>
<dbReference type="Pfam" id="PF00664">
    <property type="entry name" value="ABC_membrane"/>
    <property type="match status" value="2"/>
</dbReference>
<dbReference type="FunFam" id="3.40.50.300:FF:000205">
    <property type="entry name" value="ABC transporter B family member 4"/>
    <property type="match status" value="1"/>
</dbReference>
<dbReference type="InterPro" id="IPR003439">
    <property type="entry name" value="ABC_transporter-like_ATP-bd"/>
</dbReference>
<dbReference type="InterPro" id="IPR039421">
    <property type="entry name" value="Type_1_exporter"/>
</dbReference>
<keyword evidence="17" id="KW-1185">Reference proteome</keyword>
<dbReference type="PANTHER" id="PTHR43394:SF11">
    <property type="entry name" value="ATP-BINDING CASSETTE TRANSPORTER"/>
    <property type="match status" value="1"/>
</dbReference>
<feature type="transmembrane region" description="Helical" evidence="13">
    <location>
        <begin position="199"/>
        <end position="216"/>
    </location>
</feature>
<accession>A0AAD9IFH0</accession>
<feature type="domain" description="ABC transporter" evidence="14">
    <location>
        <begin position="1124"/>
        <end position="1360"/>
    </location>
</feature>
<name>A0AAD9IFH0_PROWI</name>
<dbReference type="GO" id="GO:0090374">
    <property type="term" value="P:oligopeptide export from mitochondrion"/>
    <property type="evidence" value="ECO:0007669"/>
    <property type="project" value="TreeGrafter"/>
</dbReference>
<dbReference type="SMART" id="SM00382">
    <property type="entry name" value="AAA"/>
    <property type="match status" value="2"/>
</dbReference>
<evidence type="ECO:0000259" key="15">
    <source>
        <dbReference type="PROSITE" id="PS50929"/>
    </source>
</evidence>
<feature type="region of interest" description="Disordered" evidence="12">
    <location>
        <begin position="1"/>
        <end position="48"/>
    </location>
</feature>
<keyword evidence="9 13" id="KW-0472">Membrane</keyword>
<dbReference type="Proteomes" id="UP001255856">
    <property type="component" value="Unassembled WGS sequence"/>
</dbReference>
<dbReference type="GO" id="GO:0015421">
    <property type="term" value="F:ABC-type oligopeptide transporter activity"/>
    <property type="evidence" value="ECO:0007669"/>
    <property type="project" value="TreeGrafter"/>
</dbReference>
<feature type="transmembrane region" description="Helical" evidence="13">
    <location>
        <begin position="72"/>
        <end position="99"/>
    </location>
</feature>
<feature type="domain" description="ABC transmembrane type-1" evidence="15">
    <location>
        <begin position="77"/>
        <end position="363"/>
    </location>
</feature>
<evidence type="ECO:0000256" key="7">
    <source>
        <dbReference type="ARBA" id="ARBA00022840"/>
    </source>
</evidence>
<evidence type="ECO:0000256" key="10">
    <source>
        <dbReference type="ARBA" id="ARBA00023180"/>
    </source>
</evidence>
<dbReference type="FunFam" id="1.20.1560.10:FF:000009">
    <property type="entry name" value="ABC transporter B family member 1"/>
    <property type="match status" value="1"/>
</dbReference>
<dbReference type="CDD" id="cd03249">
    <property type="entry name" value="ABC_MTABC3_MDL1_MDL2"/>
    <property type="match status" value="2"/>
</dbReference>
<evidence type="ECO:0000313" key="16">
    <source>
        <dbReference type="EMBL" id="KAK2076180.1"/>
    </source>
</evidence>
<feature type="transmembrane region" description="Helical" evidence="13">
    <location>
        <begin position="119"/>
        <end position="143"/>
    </location>
</feature>
<evidence type="ECO:0000256" key="2">
    <source>
        <dbReference type="ARBA" id="ARBA00007577"/>
    </source>
</evidence>
<dbReference type="InterPro" id="IPR017871">
    <property type="entry name" value="ABC_transporter-like_CS"/>
</dbReference>
<dbReference type="Gene3D" id="1.20.1560.10">
    <property type="entry name" value="ABC transporter type 1, transmembrane domain"/>
    <property type="match status" value="2"/>
</dbReference>
<dbReference type="GO" id="GO:0010328">
    <property type="term" value="F:auxin influx transmembrane transporter activity"/>
    <property type="evidence" value="ECO:0007669"/>
    <property type="project" value="UniProtKB-ARBA"/>
</dbReference>
<comment type="subcellular location">
    <subcellularLocation>
        <location evidence="1">Cell membrane</location>
        <topology evidence="1">Multi-pass membrane protein</topology>
    </subcellularLocation>
</comment>